<name>A0A6S6SFD5_9BACT</name>
<reference evidence="1" key="1">
    <citation type="submission" date="2020-01" db="EMBL/GenBank/DDBJ databases">
        <authorList>
            <person name="Meier V. D."/>
            <person name="Meier V D."/>
        </authorList>
    </citation>
    <scope>NUCLEOTIDE SEQUENCE</scope>
    <source>
        <strain evidence="1">HLG_WM_MAG_10</strain>
    </source>
</reference>
<sequence>MLLYIMLGLIGLLALGAIAASRDSKNKALNAIARIDSMEEKYEKYVEKNIHSHILEKNDLQVDPDVLAKDTLKFILPDLNGLISLINTTTYTTVEINHTAQYFPNLVSLTENYFIQSQKSKSKKLSLEEEENFRKTALDAIQADVQRRLLDLKIGDL</sequence>
<protein>
    <submittedName>
        <fullName evidence="1">Uncharacterized protein</fullName>
    </submittedName>
</protein>
<proteinExistence type="predicted"/>
<dbReference type="EMBL" id="CACVAQ010000087">
    <property type="protein sequence ID" value="CAA6803539.1"/>
    <property type="molecule type" value="Genomic_DNA"/>
</dbReference>
<accession>A0A6S6SFD5</accession>
<evidence type="ECO:0000313" key="1">
    <source>
        <dbReference type="EMBL" id="CAA6803539.1"/>
    </source>
</evidence>
<gene>
    <name evidence="1" type="ORF">HELGO_WM32684</name>
</gene>
<dbReference type="AlphaFoldDB" id="A0A6S6SFD5"/>
<organism evidence="1">
    <name type="scientific">uncultured Aureispira sp</name>
    <dbReference type="NCBI Taxonomy" id="1331704"/>
    <lineage>
        <taxon>Bacteria</taxon>
        <taxon>Pseudomonadati</taxon>
        <taxon>Bacteroidota</taxon>
        <taxon>Saprospiria</taxon>
        <taxon>Saprospirales</taxon>
        <taxon>Saprospiraceae</taxon>
        <taxon>Aureispira</taxon>
        <taxon>environmental samples</taxon>
    </lineage>
</organism>